<dbReference type="RefSeq" id="XP_006008437.1">
    <property type="nucleotide sequence ID" value="XM_006008375.3"/>
</dbReference>
<reference evidence="7" key="3">
    <citation type="submission" date="2025-09" db="UniProtKB">
        <authorList>
            <consortium name="Ensembl"/>
        </authorList>
    </citation>
    <scope>IDENTIFICATION</scope>
</reference>
<accession>M3XKM9</accession>
<dbReference type="Proteomes" id="UP000008672">
    <property type="component" value="Unassembled WGS sequence"/>
</dbReference>
<evidence type="ECO:0000256" key="1">
    <source>
        <dbReference type="ARBA" id="ARBA00007323"/>
    </source>
</evidence>
<sequence length="94" mass="10755">MLSNLELASETQANIFYKYAGKEGDKCKLNKKELKELLQKEYPNFLNAPKDTDAVEMIMQDLDTNGDGEVDFQEFMVFVASLSIAYNDIGHRRN</sequence>
<dbReference type="SMART" id="SM01394">
    <property type="entry name" value="S_100"/>
    <property type="match status" value="1"/>
</dbReference>
<dbReference type="OrthoDB" id="26525at2759"/>
<dbReference type="GO" id="GO:0046914">
    <property type="term" value="F:transition metal ion binding"/>
    <property type="evidence" value="ECO:0007669"/>
    <property type="project" value="InterPro"/>
</dbReference>
<dbReference type="PANTHER" id="PTHR11639">
    <property type="entry name" value="S100 CALCIUM-BINDING PROTEIN"/>
    <property type="match status" value="1"/>
</dbReference>
<dbReference type="PROSITE" id="PS00303">
    <property type="entry name" value="S100_CABP"/>
    <property type="match status" value="1"/>
</dbReference>
<proteinExistence type="inferred from homology"/>
<dbReference type="Pfam" id="PF01023">
    <property type="entry name" value="S_100"/>
    <property type="match status" value="1"/>
</dbReference>
<dbReference type="PROSITE" id="PS00018">
    <property type="entry name" value="EF_HAND_1"/>
    <property type="match status" value="1"/>
</dbReference>
<dbReference type="SMART" id="SM00054">
    <property type="entry name" value="EFh"/>
    <property type="match status" value="1"/>
</dbReference>
<dbReference type="Gene3D" id="1.10.238.10">
    <property type="entry name" value="EF-hand"/>
    <property type="match status" value="1"/>
</dbReference>
<name>M3XKM9_LATCH</name>
<reference evidence="7" key="2">
    <citation type="submission" date="2025-08" db="UniProtKB">
        <authorList>
            <consortium name="Ensembl"/>
        </authorList>
    </citation>
    <scope>IDENTIFICATION</scope>
</reference>
<dbReference type="FunFam" id="1.10.238.10:FF:000044">
    <property type="entry name" value="Protein S100"/>
    <property type="match status" value="1"/>
</dbReference>
<dbReference type="GeneTree" id="ENSGT00940000160475"/>
<dbReference type="InterPro" id="IPR013787">
    <property type="entry name" value="S100_Ca-bd_sub"/>
</dbReference>
<dbReference type="InterPro" id="IPR001751">
    <property type="entry name" value="S100/CaBP7/8-like_CS"/>
</dbReference>
<evidence type="ECO:0000256" key="3">
    <source>
        <dbReference type="ARBA" id="ARBA00022737"/>
    </source>
</evidence>
<dbReference type="KEGG" id="lcm:102360442"/>
<dbReference type="STRING" id="7897.ENSLACP00000023285"/>
<evidence type="ECO:0000313" key="7">
    <source>
        <dbReference type="Ensembl" id="ENSLACP00000023285.1"/>
    </source>
</evidence>
<dbReference type="InterPro" id="IPR018247">
    <property type="entry name" value="EF_Hand_1_Ca_BS"/>
</dbReference>
<dbReference type="InParanoid" id="M3XKM9"/>
<keyword evidence="4 5" id="KW-0106">Calcium</keyword>
<evidence type="ECO:0000256" key="2">
    <source>
        <dbReference type="ARBA" id="ARBA00022723"/>
    </source>
</evidence>
<dbReference type="OMA" id="AVEMIMQ"/>
<dbReference type="PROSITE" id="PS50222">
    <property type="entry name" value="EF_HAND_2"/>
    <property type="match status" value="1"/>
</dbReference>
<keyword evidence="2 5" id="KW-0479">Metal-binding</keyword>
<feature type="domain" description="EF-hand" evidence="6">
    <location>
        <begin position="50"/>
        <end position="85"/>
    </location>
</feature>
<evidence type="ECO:0000313" key="8">
    <source>
        <dbReference type="Proteomes" id="UP000008672"/>
    </source>
</evidence>
<evidence type="ECO:0000256" key="5">
    <source>
        <dbReference type="RuleBase" id="RU361184"/>
    </source>
</evidence>
<keyword evidence="8" id="KW-1185">Reference proteome</keyword>
<dbReference type="GO" id="GO:0048306">
    <property type="term" value="F:calcium-dependent protein binding"/>
    <property type="evidence" value="ECO:0007669"/>
    <property type="project" value="TreeGrafter"/>
</dbReference>
<gene>
    <name evidence="7" type="primary">LOC102360442</name>
</gene>
<dbReference type="PANTHER" id="PTHR11639:SF134">
    <property type="entry name" value="PROTEIN S100-A1-RELATED"/>
    <property type="match status" value="1"/>
</dbReference>
<dbReference type="EMBL" id="AFYH01194635">
    <property type="status" value="NOT_ANNOTATED_CDS"/>
    <property type="molecule type" value="Genomic_DNA"/>
</dbReference>
<dbReference type="GeneID" id="102360442"/>
<organism evidence="7 8">
    <name type="scientific">Latimeria chalumnae</name>
    <name type="common">Coelacanth</name>
    <dbReference type="NCBI Taxonomy" id="7897"/>
    <lineage>
        <taxon>Eukaryota</taxon>
        <taxon>Metazoa</taxon>
        <taxon>Chordata</taxon>
        <taxon>Craniata</taxon>
        <taxon>Vertebrata</taxon>
        <taxon>Euteleostomi</taxon>
        <taxon>Coelacanthiformes</taxon>
        <taxon>Coelacanthidae</taxon>
        <taxon>Latimeria</taxon>
    </lineage>
</organism>
<dbReference type="GO" id="GO:0005509">
    <property type="term" value="F:calcium ion binding"/>
    <property type="evidence" value="ECO:0007669"/>
    <property type="project" value="InterPro"/>
</dbReference>
<dbReference type="Bgee" id="ENSLACG00000022205">
    <property type="expression patterns" value="Expressed in pelvic fin and 6 other cell types or tissues"/>
</dbReference>
<comment type="similarity">
    <text evidence="1 5">Belongs to the S-100 family.</text>
</comment>
<protein>
    <recommendedName>
        <fullName evidence="5">Protein S100</fullName>
    </recommendedName>
    <alternativeName>
        <fullName evidence="5">S100 calcium-binding protein</fullName>
    </alternativeName>
</protein>
<dbReference type="Ensembl" id="ENSLACT00000026100.1">
    <property type="protein sequence ID" value="ENSLACP00000023285.1"/>
    <property type="gene ID" value="ENSLACG00000022205.1"/>
</dbReference>
<evidence type="ECO:0000256" key="4">
    <source>
        <dbReference type="ARBA" id="ARBA00022837"/>
    </source>
</evidence>
<dbReference type="HOGENOM" id="CLU_138624_2_0_1"/>
<dbReference type="CDD" id="cd00213">
    <property type="entry name" value="S-100"/>
    <property type="match status" value="1"/>
</dbReference>
<keyword evidence="3" id="KW-0677">Repeat</keyword>
<dbReference type="SUPFAM" id="SSF47473">
    <property type="entry name" value="EF-hand"/>
    <property type="match status" value="1"/>
</dbReference>
<evidence type="ECO:0000259" key="6">
    <source>
        <dbReference type="PROSITE" id="PS50222"/>
    </source>
</evidence>
<dbReference type="InterPro" id="IPR011992">
    <property type="entry name" value="EF-hand-dom_pair"/>
</dbReference>
<dbReference type="InterPro" id="IPR002048">
    <property type="entry name" value="EF_hand_dom"/>
</dbReference>
<dbReference type="AlphaFoldDB" id="M3XKM9"/>
<dbReference type="Pfam" id="PF00036">
    <property type="entry name" value="EF-hand_1"/>
    <property type="match status" value="1"/>
</dbReference>
<dbReference type="InterPro" id="IPR034325">
    <property type="entry name" value="S-100_dom"/>
</dbReference>
<dbReference type="EMBL" id="AFYH01194634">
    <property type="status" value="NOT_ANNOTATED_CDS"/>
    <property type="molecule type" value="Genomic_DNA"/>
</dbReference>
<reference evidence="8" key="1">
    <citation type="submission" date="2011-08" db="EMBL/GenBank/DDBJ databases">
        <title>The draft genome of Latimeria chalumnae.</title>
        <authorList>
            <person name="Di Palma F."/>
            <person name="Alfoldi J."/>
            <person name="Johnson J."/>
            <person name="Berlin A."/>
            <person name="Gnerre S."/>
            <person name="Jaffe D."/>
            <person name="MacCallum I."/>
            <person name="Young S."/>
            <person name="Walker B.J."/>
            <person name="Lander E."/>
            <person name="Lindblad-Toh K."/>
        </authorList>
    </citation>
    <scope>NUCLEOTIDE SEQUENCE [LARGE SCALE GENOMIC DNA]</scope>
    <source>
        <strain evidence="8">Wild caught</strain>
    </source>
</reference>